<comment type="caution">
    <text evidence="1">The sequence shown here is derived from an EMBL/GenBank/DDBJ whole genome shotgun (WGS) entry which is preliminary data.</text>
</comment>
<evidence type="ECO:0000313" key="1">
    <source>
        <dbReference type="EMBL" id="ODN42453.1"/>
    </source>
</evidence>
<gene>
    <name evidence="1" type="ORF">BGC07_05295</name>
</gene>
<proteinExistence type="predicted"/>
<dbReference type="EMBL" id="MDTU01000001">
    <property type="protein sequence ID" value="ODN42453.1"/>
    <property type="molecule type" value="Genomic_DNA"/>
</dbReference>
<accession>A0ABX3A1Y2</accession>
<keyword evidence="2" id="KW-1185">Reference proteome</keyword>
<dbReference type="RefSeq" id="WP_069312250.1">
    <property type="nucleotide sequence ID" value="NZ_MDTU01000001.1"/>
</dbReference>
<reference evidence="1 2" key="1">
    <citation type="submission" date="2016-08" db="EMBL/GenBank/DDBJ databases">
        <title>Draft genome sequence of Candidatus Piscirickettsia litoralis, from seawater.</title>
        <authorList>
            <person name="Wan X."/>
            <person name="Lee A.J."/>
            <person name="Hou S."/>
            <person name="Donachie S.P."/>
        </authorList>
    </citation>
    <scope>NUCLEOTIDE SEQUENCE [LARGE SCALE GENOMIC DNA]</scope>
    <source>
        <strain evidence="1 2">Y2</strain>
    </source>
</reference>
<dbReference type="Proteomes" id="UP000094329">
    <property type="component" value="Unassembled WGS sequence"/>
</dbReference>
<organism evidence="1 2">
    <name type="scientific">Piscirickettsia litoralis</name>
    <dbReference type="NCBI Taxonomy" id="1891921"/>
    <lineage>
        <taxon>Bacteria</taxon>
        <taxon>Pseudomonadati</taxon>
        <taxon>Pseudomonadota</taxon>
        <taxon>Gammaproteobacteria</taxon>
        <taxon>Thiotrichales</taxon>
        <taxon>Piscirickettsiaceae</taxon>
        <taxon>Piscirickettsia</taxon>
    </lineage>
</organism>
<evidence type="ECO:0000313" key="2">
    <source>
        <dbReference type="Proteomes" id="UP000094329"/>
    </source>
</evidence>
<name>A0ABX3A1Y2_9GAMM</name>
<sequence>MIISAKEVSQFKKELRESGVDLPKEVEKFLDNIKDVRVTKDMLVLGSKLSGSRMTYDTVRALEEMEGNEYPTVEIMLRKLIDKKQSSEGVELCFEENIGIKEYNYTLAAFPNDELKEVVRLNKDVNKERGAIFYRLSNSKRAKEDHLAFKLNSMSIAYEKLPGVTQNRLRDSFNQQGLRLRYLDEKTGIGKSVDFEDKKHVRGKVTKRLTKLWSKHEFTPNSKKQEGNCNVSSSSLAESASYGAFFGTVKGQSVKNGSIFGYGHNQRIQLWNPLRNLMQTKKNRCFNKLFSS</sequence>
<protein>
    <submittedName>
        <fullName evidence="1">Uncharacterized protein</fullName>
    </submittedName>
</protein>